<reference evidence="2 3" key="1">
    <citation type="journal article" date="2006" name="Nature">
        <title>Global trends of whole-genome duplications revealed by the ciliate Paramecium tetraurelia.</title>
        <authorList>
            <consortium name="Genoscope"/>
            <person name="Aury J.-M."/>
            <person name="Jaillon O."/>
            <person name="Duret L."/>
            <person name="Noel B."/>
            <person name="Jubin C."/>
            <person name="Porcel B.M."/>
            <person name="Segurens B."/>
            <person name="Daubin V."/>
            <person name="Anthouard V."/>
            <person name="Aiach N."/>
            <person name="Arnaiz O."/>
            <person name="Billaut A."/>
            <person name="Beisson J."/>
            <person name="Blanc I."/>
            <person name="Bouhouche K."/>
            <person name="Camara F."/>
            <person name="Duharcourt S."/>
            <person name="Guigo R."/>
            <person name="Gogendeau D."/>
            <person name="Katinka M."/>
            <person name="Keller A.-M."/>
            <person name="Kissmehl R."/>
            <person name="Klotz C."/>
            <person name="Koll F."/>
            <person name="Le Moue A."/>
            <person name="Lepere C."/>
            <person name="Malinsky S."/>
            <person name="Nowacki M."/>
            <person name="Nowak J.K."/>
            <person name="Plattner H."/>
            <person name="Poulain J."/>
            <person name="Ruiz F."/>
            <person name="Serrano V."/>
            <person name="Zagulski M."/>
            <person name="Dessen P."/>
            <person name="Betermier M."/>
            <person name="Weissenbach J."/>
            <person name="Scarpelli C."/>
            <person name="Schachter V."/>
            <person name="Sperling L."/>
            <person name="Meyer E."/>
            <person name="Cohen J."/>
            <person name="Wincker P."/>
        </authorList>
    </citation>
    <scope>NUCLEOTIDE SEQUENCE [LARGE SCALE GENOMIC DNA]</scope>
    <source>
        <strain evidence="2 3">Stock d4-2</strain>
    </source>
</reference>
<protein>
    <recommendedName>
        <fullName evidence="4">Leucine Rich Repeat family protein</fullName>
    </recommendedName>
</protein>
<dbReference type="eggNOG" id="KOG4308">
    <property type="taxonomic scope" value="Eukaryota"/>
</dbReference>
<dbReference type="PANTHER" id="PTHR24114:SF2">
    <property type="entry name" value="F-BOX DOMAIN-CONTAINING PROTEIN-RELATED"/>
    <property type="match status" value="1"/>
</dbReference>
<gene>
    <name evidence="2" type="ORF">GSPATT00022145001</name>
</gene>
<dbReference type="RefSeq" id="XP_001456373.1">
    <property type="nucleotide sequence ID" value="XM_001456336.1"/>
</dbReference>
<dbReference type="AlphaFoldDB" id="A0E109"/>
<dbReference type="InterPro" id="IPR032675">
    <property type="entry name" value="LRR_dom_sf"/>
</dbReference>
<dbReference type="Gene3D" id="3.80.10.10">
    <property type="entry name" value="Ribonuclease Inhibitor"/>
    <property type="match status" value="2"/>
</dbReference>
<keyword evidence="3" id="KW-1185">Reference proteome</keyword>
<evidence type="ECO:0000256" key="1">
    <source>
        <dbReference type="SAM" id="MobiDB-lite"/>
    </source>
</evidence>
<dbReference type="EMBL" id="CT868652">
    <property type="protein sequence ID" value="CAK88976.1"/>
    <property type="molecule type" value="Genomic_DNA"/>
</dbReference>
<dbReference type="KEGG" id="ptm:GSPATT00022145001"/>
<evidence type="ECO:0008006" key="4">
    <source>
        <dbReference type="Google" id="ProtNLM"/>
    </source>
</evidence>
<dbReference type="GeneID" id="5042158"/>
<sequence length="1199" mass="141380">MEIQCSNHTKKSIHLPKIHQNYSQIKKDKLKQFFRTDRSISDTKQHYFYHSSKKQSPQFNDQPQTERLPRENQQLILLIFSKEKILDFQKIDQPTQRHLLLQKWKINPTTVHRQINAQIYDQSSNNSFSSNKTQLFDESGSDCEYSSNQSSDDEDSDQISEMRFKDFEKDIDKIQKKISNDLNRSYFGYIKNQDKLKDLISTFRKRDSLNPLYFFCMNQNLFPKRIDLSNCLIEQKEMNFKDLKVNSKYFPLLSQMLKSKKCKKVRSVILSSNHLREHSLSIFIDSFPDSLKDLNISQNELGRQGALLIAKLFNKHKSLKALNIASNLLGDQGAITILNAIREARTVKKLNLSQNQITDNATLELQNFLLTNQSIEVLILNWNQLGPQSGIGIAKALNQNKNLKVLDLSYNHLGFNEKSNCIMQWCQLIENPNLALCHLDISYNQINEKQMALLQKALAKNNTLYGIHIEGNKCPAFIDAFGFLQFSKQENLMKQVQQKKIQIDGVNYIPLCNSQELQFNCCWICQGWKEHQFTYTPEQNSEQVPIFLHLDFLNYKPIPLTSSFEMKQQLMEQNRSNKQLELTTGEIIHQLKSITDTEKKITMAAIEEAYHVETNTKNEAQNQIKEEFNKLYYTTYQMCPPKSKILYFFSDPLRERYFQDPSLEYIQSPLDDLILQGKDPKHQVHIFTDNTQIPFQKINFVNVLITKQEYVIDDKNNYKALIKVKPRTVQRRYILTKYLGNFKHRKGNVGIWSKDDSLIFRGMNGDSVDILDQAFEQDWSCSKIQRFVKSDYEKIKLREYFRQKYQLIKDIYKYFSSFGYQPPLFDVFCIQYGQFNKILASLVDGENLKQSDVESDLVSIKNNVDSKFIYNPDKAIIRYQFMEVLFRLANDKFIRSGQCKNFADAVYRLLKELEQHYEILDNSQKWREQRFWTKEVDMILQFKSAFLKKLYDLASDLTSKKWYFKLKWVSIKEFREFCKLYANDILSEKQVTVIFNFSMQTQADEVTQDRFLRMTYNEFLEALGRVAEKISPAPIGEDAQVWPVLARQTLPLHIKLESLLTFIFLKLRRQPEFVQFTELFCRDNVDAQETRIIFMPKVYEKQSKLENSDEFIITTNQLTVYNTISFINSHHQPYLHPNYRNFMQQIVKKRTLINPNTIYTLNNNGFSRQTTGRTTIYEQQQQALQTNNMIAVMEEYDDQ</sequence>
<organism evidence="2 3">
    <name type="scientific">Paramecium tetraurelia</name>
    <dbReference type="NCBI Taxonomy" id="5888"/>
    <lineage>
        <taxon>Eukaryota</taxon>
        <taxon>Sar</taxon>
        <taxon>Alveolata</taxon>
        <taxon>Ciliophora</taxon>
        <taxon>Intramacronucleata</taxon>
        <taxon>Oligohymenophorea</taxon>
        <taxon>Peniculida</taxon>
        <taxon>Parameciidae</taxon>
        <taxon>Paramecium</taxon>
    </lineage>
</organism>
<evidence type="ECO:0000313" key="2">
    <source>
        <dbReference type="EMBL" id="CAK88976.1"/>
    </source>
</evidence>
<dbReference type="SMART" id="SM00368">
    <property type="entry name" value="LRR_RI"/>
    <property type="match status" value="6"/>
</dbReference>
<dbReference type="SUPFAM" id="SSF52047">
    <property type="entry name" value="RNI-like"/>
    <property type="match status" value="1"/>
</dbReference>
<dbReference type="PANTHER" id="PTHR24114">
    <property type="entry name" value="LEUCINE RICH REPEAT FAMILY PROTEIN"/>
    <property type="match status" value="1"/>
</dbReference>
<evidence type="ECO:0000313" key="3">
    <source>
        <dbReference type="Proteomes" id="UP000000600"/>
    </source>
</evidence>
<dbReference type="InParanoid" id="A0E109"/>
<dbReference type="OrthoDB" id="341587at2759"/>
<feature type="region of interest" description="Disordered" evidence="1">
    <location>
        <begin position="135"/>
        <end position="158"/>
    </location>
</feature>
<dbReference type="InterPro" id="IPR052394">
    <property type="entry name" value="LRR-containing"/>
</dbReference>
<accession>A0E109</accession>
<dbReference type="InterPro" id="IPR001611">
    <property type="entry name" value="Leu-rich_rpt"/>
</dbReference>
<proteinExistence type="predicted"/>
<dbReference type="STRING" id="5888.A0E109"/>
<dbReference type="Pfam" id="PF13516">
    <property type="entry name" value="LRR_6"/>
    <property type="match status" value="3"/>
</dbReference>
<name>A0E109_PARTE</name>
<dbReference type="OMA" id="FINSHHQ"/>
<dbReference type="HOGENOM" id="CLU_275775_0_0_1"/>
<dbReference type="Proteomes" id="UP000000600">
    <property type="component" value="Unassembled WGS sequence"/>
</dbReference>